<proteinExistence type="inferred from homology"/>
<protein>
    <recommendedName>
        <fullName evidence="5">Ketosynthase family 3 (KS3) domain-containing protein</fullName>
    </recommendedName>
</protein>
<evidence type="ECO:0000256" key="2">
    <source>
        <dbReference type="ARBA" id="ARBA00022553"/>
    </source>
</evidence>
<organism evidence="6">
    <name type="scientific">Alexandrium andersonii</name>
    <dbReference type="NCBI Taxonomy" id="327968"/>
    <lineage>
        <taxon>Eukaryota</taxon>
        <taxon>Sar</taxon>
        <taxon>Alveolata</taxon>
        <taxon>Dinophyceae</taxon>
        <taxon>Gonyaulacales</taxon>
        <taxon>Pyrocystaceae</taxon>
        <taxon>Alexandrium</taxon>
    </lineage>
</organism>
<dbReference type="GO" id="GO:0004315">
    <property type="term" value="F:3-oxoacyl-[acyl-carrier-protein] synthase activity"/>
    <property type="evidence" value="ECO:0007669"/>
    <property type="project" value="InterPro"/>
</dbReference>
<dbReference type="InterPro" id="IPR014030">
    <property type="entry name" value="Ketoacyl_synth_N"/>
</dbReference>
<reference evidence="6" key="1">
    <citation type="submission" date="2021-01" db="EMBL/GenBank/DDBJ databases">
        <authorList>
            <person name="Corre E."/>
            <person name="Pelletier E."/>
            <person name="Niang G."/>
            <person name="Scheremetjew M."/>
            <person name="Finn R."/>
            <person name="Kale V."/>
            <person name="Holt S."/>
            <person name="Cochrane G."/>
            <person name="Meng A."/>
            <person name="Brown T."/>
            <person name="Cohen L."/>
        </authorList>
    </citation>
    <scope>NUCLEOTIDE SEQUENCE</scope>
    <source>
        <strain evidence="6">CCMP2222</strain>
    </source>
</reference>
<dbReference type="GO" id="GO:0004312">
    <property type="term" value="F:fatty acid synthase activity"/>
    <property type="evidence" value="ECO:0007669"/>
    <property type="project" value="TreeGrafter"/>
</dbReference>
<dbReference type="PROSITE" id="PS00606">
    <property type="entry name" value="KS3_1"/>
    <property type="match status" value="1"/>
</dbReference>
<dbReference type="InterPro" id="IPR014031">
    <property type="entry name" value="Ketoacyl_synth_C"/>
</dbReference>
<dbReference type="InterPro" id="IPR050091">
    <property type="entry name" value="PKS_NRPS_Biosynth_Enz"/>
</dbReference>
<dbReference type="GO" id="GO:0006633">
    <property type="term" value="P:fatty acid biosynthetic process"/>
    <property type="evidence" value="ECO:0007669"/>
    <property type="project" value="InterPro"/>
</dbReference>
<dbReference type="Gene3D" id="3.40.47.10">
    <property type="match status" value="1"/>
</dbReference>
<keyword evidence="3 4" id="KW-0808">Transferase</keyword>
<dbReference type="InterPro" id="IPR020841">
    <property type="entry name" value="PKS_Beta-ketoAc_synthase_dom"/>
</dbReference>
<accession>A0A7S2NAK1</accession>
<dbReference type="SMART" id="SM00825">
    <property type="entry name" value="PKS_KS"/>
    <property type="match status" value="1"/>
</dbReference>
<dbReference type="PROSITE" id="PS52004">
    <property type="entry name" value="KS3_2"/>
    <property type="match status" value="1"/>
</dbReference>
<feature type="domain" description="Ketosynthase family 3 (KS3)" evidence="5">
    <location>
        <begin position="1"/>
        <end position="286"/>
    </location>
</feature>
<dbReference type="Pfam" id="PF02801">
    <property type="entry name" value="Ketoacyl-synt_C"/>
    <property type="match status" value="1"/>
</dbReference>
<dbReference type="AlphaFoldDB" id="A0A7S2NAK1"/>
<dbReference type="PANTHER" id="PTHR43775:SF37">
    <property type="entry name" value="SI:DKEY-61P9.11"/>
    <property type="match status" value="1"/>
</dbReference>
<comment type="similarity">
    <text evidence="4">Belongs to the thiolase-like superfamily. Beta-ketoacyl-ACP synthases family.</text>
</comment>
<dbReference type="CDD" id="cd00833">
    <property type="entry name" value="PKS"/>
    <property type="match status" value="1"/>
</dbReference>
<dbReference type="Pfam" id="PF00109">
    <property type="entry name" value="ketoacyl-synt"/>
    <property type="match status" value="1"/>
</dbReference>
<dbReference type="PANTHER" id="PTHR43775">
    <property type="entry name" value="FATTY ACID SYNTHASE"/>
    <property type="match status" value="1"/>
</dbReference>
<dbReference type="SUPFAM" id="SSF53901">
    <property type="entry name" value="Thiolase-like"/>
    <property type="match status" value="2"/>
</dbReference>
<evidence type="ECO:0000259" key="5">
    <source>
        <dbReference type="PROSITE" id="PS52004"/>
    </source>
</evidence>
<evidence type="ECO:0000256" key="4">
    <source>
        <dbReference type="RuleBase" id="RU003694"/>
    </source>
</evidence>
<dbReference type="InterPro" id="IPR016039">
    <property type="entry name" value="Thiolase-like"/>
</dbReference>
<sequence>MPQPEGGSSVNALAIIANRFSFVFNMKGPNFITDTACSASLTAVHCAKLMMLDREWDPLDYFVSVGTHLCLAPGPWIGCSMSGMVSPQGRCFTFNASANGYLRGEGTSGLFMKYGIDIDDRDAVLRSSQIAQDGRSASLTAPNGPAQEEMITRAIKEARMTPPESTCWECHGTGTSLGDPIEVGAVRKIQIKMPRMEPLMLTSNKTNIGHLEGGAAMGGICKCVLQCKYARCLCTIHLRTLNPHLEHEAFDAVFETEGAMWKYNQGHSQVSSFGFGGSNGHGIFWGGRNDILSDNHQLIMARLRRLAPSEVRVTGKDPDEWEADFPDPRCKHGDKFIIQLSSEDPADMPQKWEKLLEEEESDDTFYAITGNFNDWTDDRLSPGDIDGLFSTVLDIPESGTLEFRILQDGETDQVIAPMTPACTRRTETIMGPEKGLTNKWVINGESGTEVVVEFFVFKGKKSITWLIGKTA</sequence>
<name>A0A7S2NAK1_9DINO</name>
<dbReference type="InterPro" id="IPR018201">
    <property type="entry name" value="Ketoacyl_synth_AS"/>
</dbReference>
<dbReference type="EMBL" id="HBGQ01092557">
    <property type="protein sequence ID" value="CAD9529370.1"/>
    <property type="molecule type" value="Transcribed_RNA"/>
</dbReference>
<keyword evidence="2" id="KW-0597">Phosphoprotein</keyword>
<evidence type="ECO:0000256" key="1">
    <source>
        <dbReference type="ARBA" id="ARBA00022450"/>
    </source>
</evidence>
<gene>
    <name evidence="6" type="ORF">AAND1436_LOCUS44144</name>
</gene>
<keyword evidence="1" id="KW-0596">Phosphopantetheine</keyword>
<evidence type="ECO:0000256" key="3">
    <source>
        <dbReference type="ARBA" id="ARBA00022679"/>
    </source>
</evidence>
<evidence type="ECO:0000313" key="6">
    <source>
        <dbReference type="EMBL" id="CAD9529370.1"/>
    </source>
</evidence>